<dbReference type="Gene3D" id="3.90.1310.10">
    <property type="entry name" value="Penicillin-binding protein 2a (Domain 2)"/>
    <property type="match status" value="1"/>
</dbReference>
<dbReference type="GO" id="GO:0046677">
    <property type="term" value="P:response to antibiotic"/>
    <property type="evidence" value="ECO:0007669"/>
    <property type="project" value="UniProtKB-KW"/>
</dbReference>
<evidence type="ECO:0000313" key="9">
    <source>
        <dbReference type="EMBL" id="KKQ35624.1"/>
    </source>
</evidence>
<feature type="transmembrane region" description="Helical" evidence="7">
    <location>
        <begin position="21"/>
        <end position="39"/>
    </location>
</feature>
<dbReference type="InterPro" id="IPR036138">
    <property type="entry name" value="PBP_dimer_sf"/>
</dbReference>
<dbReference type="InterPro" id="IPR005311">
    <property type="entry name" value="PBP_dimer"/>
</dbReference>
<dbReference type="InterPro" id="IPR050515">
    <property type="entry name" value="Beta-lactam/transpept"/>
</dbReference>
<comment type="similarity">
    <text evidence="2">Belongs to the class-D beta-lactamase family.</text>
</comment>
<reference evidence="9" key="1">
    <citation type="journal article" date="2015" name="Nature">
        <title>rRNA introns, odd ribosomes, and small enigmatic genomes across a large radiation of phyla.</title>
        <authorList>
            <person name="Brown C.T."/>
            <person name="Hug L.A."/>
            <person name="Thomas B.C."/>
            <person name="Sharon I."/>
            <person name="Castelle C.J."/>
            <person name="Singh A."/>
            <person name="Wilkins M.J."/>
            <person name="Williams K.H."/>
            <person name="Banfield J.F."/>
        </authorList>
    </citation>
    <scope>NUCLEOTIDE SEQUENCE [LARGE SCALE GENOMIC DNA]</scope>
</reference>
<dbReference type="GO" id="GO:0071555">
    <property type="term" value="P:cell wall organization"/>
    <property type="evidence" value="ECO:0007669"/>
    <property type="project" value="TreeGrafter"/>
</dbReference>
<protein>
    <recommendedName>
        <fullName evidence="3">beta-lactamase</fullName>
        <ecNumber evidence="3">3.5.2.6</ecNumber>
    </recommendedName>
</protein>
<comment type="catalytic activity">
    <reaction evidence="1">
        <text>a beta-lactam + H2O = a substituted beta-amino acid</text>
        <dbReference type="Rhea" id="RHEA:20401"/>
        <dbReference type="ChEBI" id="CHEBI:15377"/>
        <dbReference type="ChEBI" id="CHEBI:35627"/>
        <dbReference type="ChEBI" id="CHEBI:140347"/>
        <dbReference type="EC" id="3.5.2.6"/>
    </reaction>
</comment>
<sequence length="313" mass="35782">MNFIIESTSNNKKVNLRWRSLYLWFLMLLVIGFLVVNIFDLQIVNGEENLIRARNISHKEDIIRAPRGVIYDINGKVLAKNIPAYSVYVVPEELDETESHKDEEEAIIKDLANILGENDEKLYQTYLINTYDKDGKRTDKAKITLSNDISYDQYIDILLEQENFPGVYTLETPRRSYPYGDSISHILGYISDINEKEVEDTGLDQNANIGKEGVEKSFDSILREKDGKSVQTRDIFKDTTQEYISESPASGDNIVLTIDIDWQKKLDELLERRIDQVDAFAGAAVIMETDTGDVKAIVNYPTYDNNLFARGIS</sequence>
<dbReference type="Gene3D" id="3.40.710.10">
    <property type="entry name" value="DD-peptidase/beta-lactamase superfamily"/>
    <property type="match status" value="1"/>
</dbReference>
<evidence type="ECO:0000256" key="1">
    <source>
        <dbReference type="ARBA" id="ARBA00001526"/>
    </source>
</evidence>
<evidence type="ECO:0000256" key="7">
    <source>
        <dbReference type="SAM" id="Phobius"/>
    </source>
</evidence>
<dbReference type="GO" id="GO:0008800">
    <property type="term" value="F:beta-lactamase activity"/>
    <property type="evidence" value="ECO:0007669"/>
    <property type="project" value="UniProtKB-EC"/>
</dbReference>
<name>A0A0G0JFV6_9BACT</name>
<dbReference type="GO" id="GO:0008658">
    <property type="term" value="F:penicillin binding"/>
    <property type="evidence" value="ECO:0007669"/>
    <property type="project" value="InterPro"/>
</dbReference>
<keyword evidence="7" id="KW-0472">Membrane</keyword>
<dbReference type="EC" id="3.5.2.6" evidence="3"/>
<evidence type="ECO:0000256" key="2">
    <source>
        <dbReference type="ARBA" id="ARBA00007898"/>
    </source>
</evidence>
<dbReference type="SUPFAM" id="SSF56519">
    <property type="entry name" value="Penicillin binding protein dimerisation domain"/>
    <property type="match status" value="1"/>
</dbReference>
<accession>A0A0G0JFV6</accession>
<evidence type="ECO:0000256" key="3">
    <source>
        <dbReference type="ARBA" id="ARBA00012865"/>
    </source>
</evidence>
<dbReference type="PANTHER" id="PTHR30627:SF6">
    <property type="entry name" value="BETA-LACTAMASE YBXI-RELATED"/>
    <property type="match status" value="1"/>
</dbReference>
<dbReference type="PANTHER" id="PTHR30627">
    <property type="entry name" value="PEPTIDOGLYCAN D,D-TRANSPEPTIDASE"/>
    <property type="match status" value="1"/>
</dbReference>
<dbReference type="SUPFAM" id="SSF56601">
    <property type="entry name" value="beta-lactamase/transpeptidase-like"/>
    <property type="match status" value="1"/>
</dbReference>
<organism evidence="9 10">
    <name type="scientific">candidate division WS6 bacterium GW2011_GWA2_37_6</name>
    <dbReference type="NCBI Taxonomy" id="1619087"/>
    <lineage>
        <taxon>Bacteria</taxon>
        <taxon>Candidatus Dojkabacteria</taxon>
    </lineage>
</organism>
<evidence type="ECO:0000256" key="5">
    <source>
        <dbReference type="ARBA" id="ARBA00022801"/>
    </source>
</evidence>
<keyword evidence="7" id="KW-1133">Transmembrane helix</keyword>
<evidence type="ECO:0000259" key="8">
    <source>
        <dbReference type="Pfam" id="PF03717"/>
    </source>
</evidence>
<evidence type="ECO:0000256" key="4">
    <source>
        <dbReference type="ARBA" id="ARBA00022729"/>
    </source>
</evidence>
<dbReference type="AlphaFoldDB" id="A0A0G0JFV6"/>
<feature type="non-terminal residue" evidence="9">
    <location>
        <position position="313"/>
    </location>
</feature>
<dbReference type="EMBL" id="LBTH01000020">
    <property type="protein sequence ID" value="KKQ35624.1"/>
    <property type="molecule type" value="Genomic_DNA"/>
</dbReference>
<proteinExistence type="inferred from homology"/>
<keyword evidence="7" id="KW-0812">Transmembrane</keyword>
<keyword evidence="5" id="KW-0378">Hydrolase</keyword>
<keyword evidence="6" id="KW-0046">Antibiotic resistance</keyword>
<keyword evidence="4" id="KW-0732">Signal</keyword>
<evidence type="ECO:0000313" key="10">
    <source>
        <dbReference type="Proteomes" id="UP000034852"/>
    </source>
</evidence>
<dbReference type="Proteomes" id="UP000034852">
    <property type="component" value="Unassembled WGS sequence"/>
</dbReference>
<feature type="domain" description="Penicillin-binding protein dimerisation" evidence="8">
    <location>
        <begin position="63"/>
        <end position="234"/>
    </location>
</feature>
<comment type="caution">
    <text evidence="9">The sequence shown here is derived from an EMBL/GenBank/DDBJ whole genome shotgun (WGS) entry which is preliminary data.</text>
</comment>
<dbReference type="GO" id="GO:0005886">
    <property type="term" value="C:plasma membrane"/>
    <property type="evidence" value="ECO:0007669"/>
    <property type="project" value="TreeGrafter"/>
</dbReference>
<dbReference type="InterPro" id="IPR012338">
    <property type="entry name" value="Beta-lactam/transpept-like"/>
</dbReference>
<gene>
    <name evidence="9" type="ORF">US52_C0020G0001</name>
</gene>
<dbReference type="Pfam" id="PF03717">
    <property type="entry name" value="PBP_dimer"/>
    <property type="match status" value="1"/>
</dbReference>
<evidence type="ECO:0000256" key="6">
    <source>
        <dbReference type="ARBA" id="ARBA00023251"/>
    </source>
</evidence>